<dbReference type="PANTHER" id="PTHR35807:SF1">
    <property type="entry name" value="TRANSCRIPTIONAL REGULATOR REDD"/>
    <property type="match status" value="1"/>
</dbReference>
<dbReference type="EMBL" id="BOQM01000010">
    <property type="protein sequence ID" value="GIM84389.1"/>
    <property type="molecule type" value="Genomic_DNA"/>
</dbReference>
<dbReference type="AlphaFoldDB" id="A0A542XRS0"/>
<reference evidence="8 11" key="2">
    <citation type="submission" date="2021-03" db="EMBL/GenBank/DDBJ databases">
        <title>Whole genome shotgun sequence of Salinispora arenicola NBRC 105043.</title>
        <authorList>
            <person name="Komaki H."/>
            <person name="Tamura T."/>
        </authorList>
    </citation>
    <scope>NUCLEOTIDE SEQUENCE [LARGE SCALE GENOMIC DNA]</scope>
    <source>
        <strain evidence="8 11">NBRC 105043</strain>
    </source>
</reference>
<keyword evidence="3 5" id="KW-0238">DNA-binding</keyword>
<dbReference type="SMART" id="SM00862">
    <property type="entry name" value="Trans_reg_C"/>
    <property type="match status" value="1"/>
</dbReference>
<dbReference type="InterPro" id="IPR051677">
    <property type="entry name" value="AfsR-DnrI-RedD_regulator"/>
</dbReference>
<dbReference type="InterPro" id="IPR011990">
    <property type="entry name" value="TPR-like_helical_dom_sf"/>
</dbReference>
<organism evidence="9 10">
    <name type="scientific">Salinispora arenicola</name>
    <dbReference type="NCBI Taxonomy" id="168697"/>
    <lineage>
        <taxon>Bacteria</taxon>
        <taxon>Bacillati</taxon>
        <taxon>Actinomycetota</taxon>
        <taxon>Actinomycetes</taxon>
        <taxon>Micromonosporales</taxon>
        <taxon>Micromonosporaceae</taxon>
        <taxon>Salinispora</taxon>
    </lineage>
</organism>
<dbReference type="RefSeq" id="WP_029024275.1">
    <property type="nucleotide sequence ID" value="NZ_BOQM01000010.1"/>
</dbReference>
<dbReference type="InterPro" id="IPR036388">
    <property type="entry name" value="WH-like_DNA-bd_sf"/>
</dbReference>
<accession>A0A542XRS0</accession>
<dbReference type="GO" id="GO:0003677">
    <property type="term" value="F:DNA binding"/>
    <property type="evidence" value="ECO:0007669"/>
    <property type="project" value="UniProtKB-UniRule"/>
</dbReference>
<evidence type="ECO:0000313" key="10">
    <source>
        <dbReference type="Proteomes" id="UP000315983"/>
    </source>
</evidence>
<evidence type="ECO:0000313" key="8">
    <source>
        <dbReference type="EMBL" id="GIM84389.1"/>
    </source>
</evidence>
<proteinExistence type="inferred from homology"/>
<dbReference type="SUPFAM" id="SSF52540">
    <property type="entry name" value="P-loop containing nucleoside triphosphate hydrolases"/>
    <property type="match status" value="1"/>
</dbReference>
<feature type="region of interest" description="Disordered" evidence="6">
    <location>
        <begin position="583"/>
        <end position="602"/>
    </location>
</feature>
<protein>
    <submittedName>
        <fullName evidence="9">DNA-binding SARP family transcriptional activator</fullName>
    </submittedName>
    <submittedName>
        <fullName evidence="8">Transcriptional regulator</fullName>
    </submittedName>
</protein>
<keyword evidence="2" id="KW-0805">Transcription regulation</keyword>
<dbReference type="PROSITE" id="PS51755">
    <property type="entry name" value="OMPR_PHOB"/>
    <property type="match status" value="1"/>
</dbReference>
<dbReference type="Gene3D" id="3.40.50.300">
    <property type="entry name" value="P-loop containing nucleotide triphosphate hydrolases"/>
    <property type="match status" value="1"/>
</dbReference>
<keyword evidence="4" id="KW-0804">Transcription</keyword>
<dbReference type="Gene3D" id="1.10.10.10">
    <property type="entry name" value="Winged helix-like DNA-binding domain superfamily/Winged helix DNA-binding domain"/>
    <property type="match status" value="1"/>
</dbReference>
<dbReference type="EMBL" id="VFOL01000001">
    <property type="protein sequence ID" value="TQL38556.1"/>
    <property type="molecule type" value="Genomic_DNA"/>
</dbReference>
<dbReference type="Proteomes" id="UP000677457">
    <property type="component" value="Unassembled WGS sequence"/>
</dbReference>
<feature type="DNA-binding region" description="OmpR/PhoB-type" evidence="5">
    <location>
        <begin position="12"/>
        <end position="111"/>
    </location>
</feature>
<evidence type="ECO:0000256" key="4">
    <source>
        <dbReference type="ARBA" id="ARBA00023163"/>
    </source>
</evidence>
<evidence type="ECO:0000313" key="11">
    <source>
        <dbReference type="Proteomes" id="UP000677457"/>
    </source>
</evidence>
<dbReference type="InterPro" id="IPR001867">
    <property type="entry name" value="OmpR/PhoB-type_DNA-bd"/>
</dbReference>
<keyword evidence="11" id="KW-1185">Reference proteome</keyword>
<feature type="domain" description="OmpR/PhoB-type" evidence="7">
    <location>
        <begin position="12"/>
        <end position="111"/>
    </location>
</feature>
<dbReference type="CDD" id="cd15831">
    <property type="entry name" value="BTAD"/>
    <property type="match status" value="1"/>
</dbReference>
<evidence type="ECO:0000256" key="6">
    <source>
        <dbReference type="SAM" id="MobiDB-lite"/>
    </source>
</evidence>
<evidence type="ECO:0000256" key="5">
    <source>
        <dbReference type="PROSITE-ProRule" id="PRU01091"/>
    </source>
</evidence>
<dbReference type="InterPro" id="IPR016032">
    <property type="entry name" value="Sig_transdc_resp-reg_C-effctor"/>
</dbReference>
<reference evidence="9 10" key="1">
    <citation type="submission" date="2019-06" db="EMBL/GenBank/DDBJ databases">
        <title>Sequencing the genomes of 1000 actinobacteria strains.</title>
        <authorList>
            <person name="Klenk H.-P."/>
        </authorList>
    </citation>
    <scope>NUCLEOTIDE SEQUENCE [LARGE SCALE GENOMIC DNA]</scope>
    <source>
        <strain evidence="9 10">DSM 44819</strain>
    </source>
</reference>
<dbReference type="Pfam" id="PF00486">
    <property type="entry name" value="Trans_reg_C"/>
    <property type="match status" value="1"/>
</dbReference>
<dbReference type="GO" id="GO:0000160">
    <property type="term" value="P:phosphorelay signal transduction system"/>
    <property type="evidence" value="ECO:0007669"/>
    <property type="project" value="InterPro"/>
</dbReference>
<evidence type="ECO:0000256" key="1">
    <source>
        <dbReference type="ARBA" id="ARBA00005820"/>
    </source>
</evidence>
<evidence type="ECO:0000256" key="3">
    <source>
        <dbReference type="ARBA" id="ARBA00023125"/>
    </source>
</evidence>
<evidence type="ECO:0000313" key="9">
    <source>
        <dbReference type="EMBL" id="TQL38556.1"/>
    </source>
</evidence>
<dbReference type="SMART" id="SM01043">
    <property type="entry name" value="BTAD"/>
    <property type="match status" value="1"/>
</dbReference>
<comment type="caution">
    <text evidence="9">The sequence shown here is derived from an EMBL/GenBank/DDBJ whole genome shotgun (WGS) entry which is preliminary data.</text>
</comment>
<dbReference type="Pfam" id="PF03704">
    <property type="entry name" value="BTAD"/>
    <property type="match status" value="1"/>
</dbReference>
<dbReference type="GO" id="GO:0006355">
    <property type="term" value="P:regulation of DNA-templated transcription"/>
    <property type="evidence" value="ECO:0007669"/>
    <property type="project" value="InterPro"/>
</dbReference>
<evidence type="ECO:0000256" key="2">
    <source>
        <dbReference type="ARBA" id="ARBA00023015"/>
    </source>
</evidence>
<comment type="similarity">
    <text evidence="1">Belongs to the AfsR/DnrI/RedD regulatory family.</text>
</comment>
<evidence type="ECO:0000259" key="7">
    <source>
        <dbReference type="PROSITE" id="PS51755"/>
    </source>
</evidence>
<dbReference type="InterPro" id="IPR027417">
    <property type="entry name" value="P-loop_NTPase"/>
</dbReference>
<dbReference type="InterPro" id="IPR005158">
    <property type="entry name" value="BTAD"/>
</dbReference>
<dbReference type="Gene3D" id="1.25.40.10">
    <property type="entry name" value="Tetratricopeptide repeat domain"/>
    <property type="match status" value="1"/>
</dbReference>
<gene>
    <name evidence="9" type="ORF">FB564_3757</name>
    <name evidence="8" type="ORF">Sar04_17080</name>
</gene>
<sequence length="602" mass="64921">MEHAAASLSGHDQPAQPAAFRVLGPLTLSSSKDTLVLPPSKVTSLLAVLLLHPDEVVSVSALRQAIWGDEQPASAKAALQTCTLRLRQLFARHGITGSVIKTVPGGYRITATAETVDLMRFRELIGHTRDVTDPEVELARLEEALALWSDPMLANVPSEALHRDVVPRISEERVRAIERVCDLKIGLGRDRSALVDLWTAVRAYPANERFSAQLASVLYRTGRQADALAELRRIRDHLRHELGIAPGPTLRALELTILRGEAPTSVGPVVRPTSVVTRHPVASGLVGRDALAETIAERLRAGCPIVVLSGPPGVGKTALAQYVGQLVAPDFPGGRVEVTAAATGPVTSLHDAQQQLLTAVDQGHDVQVGRRLLLADDVVNGRQVRDLPALLAPGDALLLTSRQSLSGPVARLGGWLHRVEPLNPDDSLRLLRTALGPEHVDADPQSATQIAALCDHLPLALRIAATRILLRTRTDLAAALEWLRVDPLSRLSLPGEPDMSLGHRFDEALSRTGDTLGAVFVRLATAAPTAITVRQAAQLLDVDPATARDLLDELVDHSLLEEAADHYWIRVLLRRHAQVAADRYAPHPGPPRHPHQAKGSMR</sequence>
<feature type="compositionally biased region" description="Basic residues" evidence="6">
    <location>
        <begin position="590"/>
        <end position="602"/>
    </location>
</feature>
<dbReference type="Proteomes" id="UP000315983">
    <property type="component" value="Unassembled WGS sequence"/>
</dbReference>
<dbReference type="PANTHER" id="PTHR35807">
    <property type="entry name" value="TRANSCRIPTIONAL REGULATOR REDD-RELATED"/>
    <property type="match status" value="1"/>
</dbReference>
<dbReference type="SUPFAM" id="SSF48452">
    <property type="entry name" value="TPR-like"/>
    <property type="match status" value="1"/>
</dbReference>
<dbReference type="SUPFAM" id="SSF46894">
    <property type="entry name" value="C-terminal effector domain of the bipartite response regulators"/>
    <property type="match status" value="1"/>
</dbReference>
<dbReference type="PRINTS" id="PR00364">
    <property type="entry name" value="DISEASERSIST"/>
</dbReference>
<name>A0A542XRS0_SALAC</name>
<dbReference type="GeneID" id="93772937"/>